<gene>
    <name evidence="2" type="ORF">L0661_08570</name>
</gene>
<dbReference type="Proteomes" id="UP001139411">
    <property type="component" value="Unassembled WGS sequence"/>
</dbReference>
<sequence>MNKIVLITLVGLISGCTVTQFNQYKLIVVDEMPMYGEGGVNTNIIGSIPVGDTLMVYTEKSEDLDNAMEVLHHSTKVWATGVSYKTNTLSKKRINKKYYLSSYSGIPYAKGSPIYQDTYPSSGNAPAKYSSSSSSTPSSGASIHTGPRGGRYYINSNGNKTYLKSGTSRSSGGSSYRRSSSSSSYRRK</sequence>
<proteinExistence type="predicted"/>
<comment type="caution">
    <text evidence="2">The sequence shown here is derived from an EMBL/GenBank/DDBJ whole genome shotgun (WGS) entry which is preliminary data.</text>
</comment>
<dbReference type="PROSITE" id="PS51257">
    <property type="entry name" value="PROKAR_LIPOPROTEIN"/>
    <property type="match status" value="1"/>
</dbReference>
<evidence type="ECO:0008006" key="4">
    <source>
        <dbReference type="Google" id="ProtNLM"/>
    </source>
</evidence>
<evidence type="ECO:0000313" key="2">
    <source>
        <dbReference type="EMBL" id="MCF2498357.1"/>
    </source>
</evidence>
<feature type="compositionally biased region" description="Polar residues" evidence="1">
    <location>
        <begin position="154"/>
        <end position="167"/>
    </location>
</feature>
<accession>A0A9X1QDA2</accession>
<feature type="compositionally biased region" description="Low complexity" evidence="1">
    <location>
        <begin position="122"/>
        <end position="142"/>
    </location>
</feature>
<feature type="region of interest" description="Disordered" evidence="1">
    <location>
        <begin position="122"/>
        <end position="188"/>
    </location>
</feature>
<dbReference type="RefSeq" id="WP_235177493.1">
    <property type="nucleotide sequence ID" value="NZ_JAKFFV010000004.1"/>
</dbReference>
<evidence type="ECO:0000256" key="1">
    <source>
        <dbReference type="SAM" id="MobiDB-lite"/>
    </source>
</evidence>
<name>A0A9X1QDA2_9BACT</name>
<dbReference type="EMBL" id="JAKFFV010000004">
    <property type="protein sequence ID" value="MCF2498357.1"/>
    <property type="molecule type" value="Genomic_DNA"/>
</dbReference>
<dbReference type="AlphaFoldDB" id="A0A9X1QDA2"/>
<evidence type="ECO:0000313" key="3">
    <source>
        <dbReference type="Proteomes" id="UP001139411"/>
    </source>
</evidence>
<feature type="compositionally biased region" description="Low complexity" evidence="1">
    <location>
        <begin position="168"/>
        <end position="188"/>
    </location>
</feature>
<organism evidence="2 3">
    <name type="scientific">Dyadobacter chenhuakuii</name>
    <dbReference type="NCBI Taxonomy" id="2909339"/>
    <lineage>
        <taxon>Bacteria</taxon>
        <taxon>Pseudomonadati</taxon>
        <taxon>Bacteroidota</taxon>
        <taxon>Cytophagia</taxon>
        <taxon>Cytophagales</taxon>
        <taxon>Spirosomataceae</taxon>
        <taxon>Dyadobacter</taxon>
    </lineage>
</organism>
<protein>
    <recommendedName>
        <fullName evidence="4">Lipoprotein</fullName>
    </recommendedName>
</protein>
<reference evidence="2" key="1">
    <citation type="submission" date="2022-01" db="EMBL/GenBank/DDBJ databases">
        <title>Novel species in genus Dyadobacter.</title>
        <authorList>
            <person name="Ma C."/>
        </authorList>
    </citation>
    <scope>NUCLEOTIDE SEQUENCE</scope>
    <source>
        <strain evidence="2">CY357</strain>
    </source>
</reference>